<reference evidence="2 3" key="1">
    <citation type="submission" date="2013-02" db="EMBL/GenBank/DDBJ databases">
        <authorList>
            <person name="Harkins D.M."/>
            <person name="Durkin A.S."/>
            <person name="Brinkac L.M."/>
            <person name="Haft D.H."/>
            <person name="Selengut J.D."/>
            <person name="Sanka R."/>
            <person name="DePew J."/>
            <person name="Purushe J."/>
            <person name="Tulsiani S.M."/>
            <person name="Graham G.C."/>
            <person name="Burns M.-A."/>
            <person name="Dohnt M.F."/>
            <person name="Smythe L.D."/>
            <person name="McKay D.B."/>
            <person name="Craig S.B."/>
            <person name="Vinetz J.M."/>
            <person name="Sutton G.G."/>
            <person name="Nierman W.C."/>
            <person name="Fouts D.E."/>
        </authorList>
    </citation>
    <scope>NUCLEOTIDE SEQUENCE [LARGE SCALE GENOMIC DNA]</scope>
    <source>
        <strain evidence="2 3">LT2050</strain>
    </source>
</reference>
<dbReference type="InterPro" id="IPR036291">
    <property type="entry name" value="NAD(P)-bd_dom_sf"/>
</dbReference>
<evidence type="ECO:0000313" key="3">
    <source>
        <dbReference type="Proteomes" id="UP000011778"/>
    </source>
</evidence>
<proteinExistence type="predicted"/>
<evidence type="ECO:0000259" key="1">
    <source>
        <dbReference type="SMART" id="SM00846"/>
    </source>
</evidence>
<dbReference type="GO" id="GO:0051287">
    <property type="term" value="F:NAD binding"/>
    <property type="evidence" value="ECO:0007669"/>
    <property type="project" value="InterPro"/>
</dbReference>
<accession>M3HV30</accession>
<name>M3HV30_LEPIT</name>
<dbReference type="InterPro" id="IPR052978">
    <property type="entry name" value="GAP_dehydrogenase"/>
</dbReference>
<dbReference type="InterPro" id="IPR020828">
    <property type="entry name" value="GlycerAld_3-P_DH_NAD(P)-bd"/>
</dbReference>
<comment type="caution">
    <text evidence="2">The sequence shown here is derived from an EMBL/GenBank/DDBJ whole genome shotgun (WGS) entry which is preliminary data.</text>
</comment>
<dbReference type="PANTHER" id="PTHR42955:SF1">
    <property type="entry name" value="GLYCERALDEHYDE-3-PHOSPHATE DEHYDROGENASE"/>
    <property type="match status" value="1"/>
</dbReference>
<sequence length="88" mass="10044">MTRIAINGFGRIGRLVFRAGIKDPNLEFVAINDLVTPDNLAYLLKYDSTHGRFQGTVEHTEKELIVDGKKYYVFPKEILKNFLGKISK</sequence>
<dbReference type="Pfam" id="PF00044">
    <property type="entry name" value="Gp_dh_N"/>
    <property type="match status" value="1"/>
</dbReference>
<dbReference type="Proteomes" id="UP000011778">
    <property type="component" value="Unassembled WGS sequence"/>
</dbReference>
<feature type="domain" description="Glyceraldehyde 3-phosphate dehydrogenase NAD(P) binding" evidence="1">
    <location>
        <begin position="2"/>
        <end position="86"/>
    </location>
</feature>
<dbReference type="Gene3D" id="3.40.50.720">
    <property type="entry name" value="NAD(P)-binding Rossmann-like Domain"/>
    <property type="match status" value="1"/>
</dbReference>
<dbReference type="SMART" id="SM00846">
    <property type="entry name" value="Gp_dh_N"/>
    <property type="match status" value="1"/>
</dbReference>
<dbReference type="AlphaFoldDB" id="M3HV30"/>
<dbReference type="PANTHER" id="PTHR42955">
    <property type="entry name" value="GLYCERALDEHYDE-3-PHOSPHATE DEHYDROGENASE"/>
    <property type="match status" value="1"/>
</dbReference>
<protein>
    <submittedName>
        <fullName evidence="2">Glyceraldehyde 3-phosphate dehydrogenase, NAD binding domain protein</fullName>
    </submittedName>
</protein>
<dbReference type="SUPFAM" id="SSF51735">
    <property type="entry name" value="NAD(P)-binding Rossmann-fold domains"/>
    <property type="match status" value="1"/>
</dbReference>
<gene>
    <name evidence="2" type="ORF">LEP1GSC150_1369</name>
</gene>
<dbReference type="EMBL" id="AFMD02000279">
    <property type="protein sequence ID" value="EMG21751.1"/>
    <property type="molecule type" value="Genomic_DNA"/>
</dbReference>
<evidence type="ECO:0000313" key="2">
    <source>
        <dbReference type="EMBL" id="EMG21751.1"/>
    </source>
</evidence>
<organism evidence="2 3">
    <name type="scientific">Leptospira interrogans serovar Copenhageni str. LT2050</name>
    <dbReference type="NCBI Taxonomy" id="1001598"/>
    <lineage>
        <taxon>Bacteria</taxon>
        <taxon>Pseudomonadati</taxon>
        <taxon>Spirochaetota</taxon>
        <taxon>Spirochaetia</taxon>
        <taxon>Leptospirales</taxon>
        <taxon>Leptospiraceae</taxon>
        <taxon>Leptospira</taxon>
    </lineage>
</organism>